<sequence>MLRASILETLDTRFSYIASTIYSGNTMSIVLVRMSGPSLALLNAWNPSLS</sequence>
<accession>A0A2P2PIJ7</accession>
<evidence type="ECO:0000313" key="1">
    <source>
        <dbReference type="EMBL" id="MBX54471.1"/>
    </source>
</evidence>
<organism evidence="1">
    <name type="scientific">Rhizophora mucronata</name>
    <name type="common">Asiatic mangrove</name>
    <dbReference type="NCBI Taxonomy" id="61149"/>
    <lineage>
        <taxon>Eukaryota</taxon>
        <taxon>Viridiplantae</taxon>
        <taxon>Streptophyta</taxon>
        <taxon>Embryophyta</taxon>
        <taxon>Tracheophyta</taxon>
        <taxon>Spermatophyta</taxon>
        <taxon>Magnoliopsida</taxon>
        <taxon>eudicotyledons</taxon>
        <taxon>Gunneridae</taxon>
        <taxon>Pentapetalae</taxon>
        <taxon>rosids</taxon>
        <taxon>fabids</taxon>
        <taxon>Malpighiales</taxon>
        <taxon>Rhizophoraceae</taxon>
        <taxon>Rhizophora</taxon>
    </lineage>
</organism>
<proteinExistence type="predicted"/>
<dbReference type="AlphaFoldDB" id="A0A2P2PIJ7"/>
<dbReference type="EMBL" id="GGEC01073987">
    <property type="protein sequence ID" value="MBX54471.1"/>
    <property type="molecule type" value="Transcribed_RNA"/>
</dbReference>
<protein>
    <submittedName>
        <fullName evidence="1">Uncharacterized protein</fullName>
    </submittedName>
</protein>
<name>A0A2P2PIJ7_RHIMU</name>
<reference evidence="1" key="1">
    <citation type="submission" date="2018-02" db="EMBL/GenBank/DDBJ databases">
        <title>Rhizophora mucronata_Transcriptome.</title>
        <authorList>
            <person name="Meera S.P."/>
            <person name="Sreeshan A."/>
            <person name="Augustine A."/>
        </authorList>
    </citation>
    <scope>NUCLEOTIDE SEQUENCE</scope>
    <source>
        <tissue evidence="1">Leaf</tissue>
    </source>
</reference>